<feature type="chain" id="PRO_5043797186" evidence="1">
    <location>
        <begin position="23"/>
        <end position="231"/>
    </location>
</feature>
<comment type="caution">
    <text evidence="2">The sequence shown here is derived from an EMBL/GenBank/DDBJ whole genome shotgun (WGS) entry which is preliminary data.</text>
</comment>
<name>A0AAV2SLS8_MEGNR</name>
<feature type="signal peptide" evidence="1">
    <location>
        <begin position="1"/>
        <end position="22"/>
    </location>
</feature>
<dbReference type="AlphaFoldDB" id="A0AAV2SLS8"/>
<accession>A0AAV2SLS8</accession>
<keyword evidence="3" id="KW-1185">Reference proteome</keyword>
<protein>
    <submittedName>
        <fullName evidence="2">Uncharacterized protein</fullName>
    </submittedName>
</protein>
<dbReference type="EMBL" id="CAXKWB010084719">
    <property type="protein sequence ID" value="CAL4209270.1"/>
    <property type="molecule type" value="Genomic_DNA"/>
</dbReference>
<gene>
    <name evidence="2" type="ORF">MNOR_LOCUS38228</name>
</gene>
<evidence type="ECO:0000313" key="3">
    <source>
        <dbReference type="Proteomes" id="UP001497623"/>
    </source>
</evidence>
<organism evidence="2 3">
    <name type="scientific">Meganyctiphanes norvegica</name>
    <name type="common">Northern krill</name>
    <name type="synonym">Thysanopoda norvegica</name>
    <dbReference type="NCBI Taxonomy" id="48144"/>
    <lineage>
        <taxon>Eukaryota</taxon>
        <taxon>Metazoa</taxon>
        <taxon>Ecdysozoa</taxon>
        <taxon>Arthropoda</taxon>
        <taxon>Crustacea</taxon>
        <taxon>Multicrustacea</taxon>
        <taxon>Malacostraca</taxon>
        <taxon>Eumalacostraca</taxon>
        <taxon>Eucarida</taxon>
        <taxon>Euphausiacea</taxon>
        <taxon>Euphausiidae</taxon>
        <taxon>Meganyctiphanes</taxon>
    </lineage>
</organism>
<keyword evidence="1" id="KW-0732">Signal</keyword>
<reference evidence="2 3" key="1">
    <citation type="submission" date="2024-05" db="EMBL/GenBank/DDBJ databases">
        <authorList>
            <person name="Wallberg A."/>
        </authorList>
    </citation>
    <scope>NUCLEOTIDE SEQUENCE [LARGE SCALE GENOMIC DNA]</scope>
</reference>
<evidence type="ECO:0000256" key="1">
    <source>
        <dbReference type="SAM" id="SignalP"/>
    </source>
</evidence>
<sequence length="231" mass="26771">MEWKIQMIVTTLVSLWITEATGLLLDSNLVVQEETEPHHVIQIQPWEDVQSLYDYVRRPRSALPTTELDQEVDLPHDLKDDYMVHDDEGLVQELGELKTPSESQAVSEDHSTITIPNIDLDPHMISQTKYENIQSPSPLNIQDVDPQMNLLTNTDQMLSYSPDNIQESSFLKQPLRPIALLDLPNYRLPINRCPAICEVRDNFGRCRLDLECLYHYAGHIHQKQQQETMDW</sequence>
<proteinExistence type="predicted"/>
<dbReference type="Proteomes" id="UP001497623">
    <property type="component" value="Unassembled WGS sequence"/>
</dbReference>
<evidence type="ECO:0000313" key="2">
    <source>
        <dbReference type="EMBL" id="CAL4209270.1"/>
    </source>
</evidence>